<dbReference type="Pfam" id="PF14244">
    <property type="entry name" value="Retrotran_gag_3"/>
    <property type="match status" value="1"/>
</dbReference>
<name>A0A835DR15_TETSI</name>
<dbReference type="Proteomes" id="UP000655225">
    <property type="component" value="Unassembled WGS sequence"/>
</dbReference>
<feature type="domain" description="Retrotransposon Copia-like N-terminal" evidence="3">
    <location>
        <begin position="27"/>
        <end position="72"/>
    </location>
</feature>
<keyword evidence="2" id="KW-0472">Membrane</keyword>
<dbReference type="GO" id="GO:0010228">
    <property type="term" value="P:vegetative to reproductive phase transition of meristem"/>
    <property type="evidence" value="ECO:0007669"/>
    <property type="project" value="TreeGrafter"/>
</dbReference>
<proteinExistence type="predicted"/>
<evidence type="ECO:0000313" key="5">
    <source>
        <dbReference type="Proteomes" id="UP000655225"/>
    </source>
</evidence>
<protein>
    <recommendedName>
        <fullName evidence="3">Retrotransposon Copia-like N-terminal domain-containing protein</fullName>
    </recommendedName>
</protein>
<feature type="region of interest" description="Disordered" evidence="1">
    <location>
        <begin position="1"/>
        <end position="28"/>
    </location>
</feature>
<dbReference type="PANTHER" id="PTHR31133:SF2">
    <property type="entry name" value="EXPRESSED PROTEIN"/>
    <property type="match status" value="1"/>
</dbReference>
<feature type="compositionally biased region" description="Polar residues" evidence="1">
    <location>
        <begin position="600"/>
        <end position="609"/>
    </location>
</feature>
<dbReference type="AlphaFoldDB" id="A0A835DR15"/>
<dbReference type="PANTHER" id="PTHR31133">
    <property type="entry name" value="MEMBRANE PROTEIN"/>
    <property type="match status" value="1"/>
</dbReference>
<reference evidence="4 5" key="1">
    <citation type="submission" date="2020-04" db="EMBL/GenBank/DDBJ databases">
        <title>Plant Genome Project.</title>
        <authorList>
            <person name="Zhang R.-G."/>
        </authorList>
    </citation>
    <scope>NUCLEOTIDE SEQUENCE [LARGE SCALE GENOMIC DNA]</scope>
    <source>
        <strain evidence="4">YNK0</strain>
        <tissue evidence="4">Leaf</tissue>
    </source>
</reference>
<feature type="transmembrane region" description="Helical" evidence="2">
    <location>
        <begin position="335"/>
        <end position="359"/>
    </location>
</feature>
<gene>
    <name evidence="4" type="ORF">HHK36_005868</name>
</gene>
<keyword evidence="2" id="KW-1133">Transmembrane helix</keyword>
<evidence type="ECO:0000313" key="4">
    <source>
        <dbReference type="EMBL" id="KAF8409789.1"/>
    </source>
</evidence>
<keyword evidence="2" id="KW-0812">Transmembrane</keyword>
<accession>A0A835DR15</accession>
<feature type="region of interest" description="Disordered" evidence="1">
    <location>
        <begin position="582"/>
        <end position="618"/>
    </location>
</feature>
<dbReference type="InterPro" id="IPR040229">
    <property type="entry name" value="At3g27390-like"/>
</dbReference>
<sequence length="862" mass="95998">MSTEASVSDSVSHSTNMESSPYHLQSGDSPGAILVSNVLTEENYHTWSRSMMMALKAKKKIGFVNGSIVRPAATDACSVLWERCNNMEFTPWKMIGIARKSAGLYILQQSGAYAVEFPPKSNTNSISVPPKPVPDYNEIPYPEPLQSEIPSLDSVIPTSTDLPLHDENQFPPLRKSTRQHKMPGYLQNYHCNLAASASQSSTRDPATNPEFFLCSLSLCIRDSKEKAKAHTQAVNSICQDDHGGSDRVSCEAMELYLVSALFLLALSPRRSQSTCIQIMEPQVINAYQSAIIGPNVVVIIVIGNSAVILGLWPAHVLWTYYCVAKTKRLGMVLKILLLISLPVPMVLWPIFGIIGSLLAGVGYGIFTPLIATFEAVGEKVTDKLLHCSVDGCWSTLEGSCTAVRDFTDFCFHSYFSYMDELSDKVPTDEKPIDIRLSKLPSCLFVSLLAVPIDVLLITAVALWKSPCMLFKGWQRLFEDLIGREGPFLELVCVPFAGLAVILWPIVVVGAIITAFICSFFLGFYAGVVVHQEDSLRMGLAYIVSVVSLFDEYTNDLLYLSEGSCLPSNFDSVKIFTTARPKYHRNMSPPSEQLERRKSIENSTNHQKNGSEGPYGPKLVSERSRTLKWTIQQLKPMQVWDWLFRSCEVHGRILLRDGLITIIDIEECIVKGNCKKLGIKLPAWSILQCLLTSAKSDTSGLIISDEVELTRFDLPNDKVFEWFIGPLLIMKEQIKGLQLDENEEACLSKLIMECNNESPEDWDDTGFPSNDKVRRAQLQAIIRRMQGLVASMSRIPTFRRRFKNLVKVLYMEAVETGAMGNQDGGSSKTRYGGKRLVGHEDKRNEDAAGDEARSRTYDNGNIV</sequence>
<keyword evidence="5" id="KW-1185">Reference proteome</keyword>
<comment type="caution">
    <text evidence="4">The sequence shown here is derived from an EMBL/GenBank/DDBJ whole genome shotgun (WGS) entry which is preliminary data.</text>
</comment>
<feature type="transmembrane region" description="Helical" evidence="2">
    <location>
        <begin position="511"/>
        <end position="529"/>
    </location>
</feature>
<dbReference type="InterPro" id="IPR029472">
    <property type="entry name" value="Copia-like_N"/>
</dbReference>
<evidence type="ECO:0000256" key="2">
    <source>
        <dbReference type="SAM" id="Phobius"/>
    </source>
</evidence>
<feature type="compositionally biased region" description="Basic and acidic residues" evidence="1">
    <location>
        <begin position="836"/>
        <end position="855"/>
    </location>
</feature>
<feature type="region of interest" description="Disordered" evidence="1">
    <location>
        <begin position="818"/>
        <end position="862"/>
    </location>
</feature>
<evidence type="ECO:0000259" key="3">
    <source>
        <dbReference type="Pfam" id="PF14244"/>
    </source>
</evidence>
<feature type="transmembrane region" description="Helical" evidence="2">
    <location>
        <begin position="296"/>
        <end position="323"/>
    </location>
</feature>
<feature type="transmembrane region" description="Helical" evidence="2">
    <location>
        <begin position="443"/>
        <end position="465"/>
    </location>
</feature>
<evidence type="ECO:0000256" key="1">
    <source>
        <dbReference type="SAM" id="MobiDB-lite"/>
    </source>
</evidence>
<dbReference type="OrthoDB" id="1932537at2759"/>
<dbReference type="EMBL" id="JABCRI010000003">
    <property type="protein sequence ID" value="KAF8409789.1"/>
    <property type="molecule type" value="Genomic_DNA"/>
</dbReference>
<organism evidence="4 5">
    <name type="scientific">Tetracentron sinense</name>
    <name type="common">Spur-leaf</name>
    <dbReference type="NCBI Taxonomy" id="13715"/>
    <lineage>
        <taxon>Eukaryota</taxon>
        <taxon>Viridiplantae</taxon>
        <taxon>Streptophyta</taxon>
        <taxon>Embryophyta</taxon>
        <taxon>Tracheophyta</taxon>
        <taxon>Spermatophyta</taxon>
        <taxon>Magnoliopsida</taxon>
        <taxon>Trochodendrales</taxon>
        <taxon>Trochodendraceae</taxon>
        <taxon>Tetracentron</taxon>
    </lineage>
</organism>